<keyword evidence="6" id="KW-1133">Transmembrane helix</keyword>
<dbReference type="OrthoDB" id="9811281at2"/>
<dbReference type="InterPro" id="IPR036909">
    <property type="entry name" value="Cyt_c-like_dom_sf"/>
</dbReference>
<dbReference type="STRING" id="927664.SAMN05421780_1178"/>
<dbReference type="InterPro" id="IPR038414">
    <property type="entry name" value="CcoP_N_sf"/>
</dbReference>
<keyword evidence="9" id="KW-1185">Reference proteome</keyword>
<feature type="transmembrane region" description="Helical" evidence="6">
    <location>
        <begin position="96"/>
        <end position="115"/>
    </location>
</feature>
<organism evidence="8 9">
    <name type="scientific">Flexibacter flexilis DSM 6793</name>
    <dbReference type="NCBI Taxonomy" id="927664"/>
    <lineage>
        <taxon>Bacteria</taxon>
        <taxon>Pseudomonadati</taxon>
        <taxon>Bacteroidota</taxon>
        <taxon>Cytophagia</taxon>
        <taxon>Cytophagales</taxon>
        <taxon>Flexibacteraceae</taxon>
        <taxon>Flexibacter</taxon>
    </lineage>
</organism>
<dbReference type="InterPro" id="IPR009056">
    <property type="entry name" value="Cyt_c-like_dom"/>
</dbReference>
<evidence type="ECO:0000259" key="7">
    <source>
        <dbReference type="PROSITE" id="PS51007"/>
    </source>
</evidence>
<dbReference type="Pfam" id="PF14715">
    <property type="entry name" value="FixP_N"/>
    <property type="match status" value="1"/>
</dbReference>
<gene>
    <name evidence="8" type="ORF">SAMN05421780_1178</name>
</gene>
<evidence type="ECO:0000256" key="5">
    <source>
        <dbReference type="SAM" id="MobiDB-lite"/>
    </source>
</evidence>
<keyword evidence="2 4" id="KW-0479">Metal-binding</keyword>
<dbReference type="PANTHER" id="PTHR33751:SF1">
    <property type="entry name" value="CBB3-TYPE CYTOCHROME C OXIDASE SUBUNIT FIXP"/>
    <property type="match status" value="1"/>
</dbReference>
<dbReference type="SUPFAM" id="SSF46626">
    <property type="entry name" value="Cytochrome c"/>
    <property type="match status" value="1"/>
</dbReference>
<evidence type="ECO:0000256" key="6">
    <source>
        <dbReference type="SAM" id="Phobius"/>
    </source>
</evidence>
<evidence type="ECO:0000256" key="3">
    <source>
        <dbReference type="ARBA" id="ARBA00023004"/>
    </source>
</evidence>
<keyword evidence="1 4" id="KW-0349">Heme</keyword>
<dbReference type="InterPro" id="IPR050597">
    <property type="entry name" value="Cytochrome_c_Oxidase_Subunit"/>
</dbReference>
<evidence type="ECO:0000256" key="1">
    <source>
        <dbReference type="ARBA" id="ARBA00022617"/>
    </source>
</evidence>
<dbReference type="GO" id="GO:0046872">
    <property type="term" value="F:metal ion binding"/>
    <property type="evidence" value="ECO:0007669"/>
    <property type="project" value="UniProtKB-KW"/>
</dbReference>
<dbReference type="Proteomes" id="UP000199514">
    <property type="component" value="Unassembled WGS sequence"/>
</dbReference>
<evidence type="ECO:0000256" key="4">
    <source>
        <dbReference type="PROSITE-ProRule" id="PRU00433"/>
    </source>
</evidence>
<dbReference type="RefSeq" id="WP_091516728.1">
    <property type="nucleotide sequence ID" value="NZ_FOLE01000017.1"/>
</dbReference>
<dbReference type="GO" id="GO:0020037">
    <property type="term" value="F:heme binding"/>
    <property type="evidence" value="ECO:0007669"/>
    <property type="project" value="InterPro"/>
</dbReference>
<name>A0A1I1NU24_9BACT</name>
<proteinExistence type="predicted"/>
<dbReference type="Gene3D" id="1.10.760.10">
    <property type="entry name" value="Cytochrome c-like domain"/>
    <property type="match status" value="1"/>
</dbReference>
<protein>
    <submittedName>
        <fullName evidence="8">Cytochrome c oxidase cbb3-type subunit 3</fullName>
    </submittedName>
</protein>
<dbReference type="InterPro" id="IPR032858">
    <property type="entry name" value="CcoP_N"/>
</dbReference>
<dbReference type="PROSITE" id="PS51007">
    <property type="entry name" value="CYTC"/>
    <property type="match status" value="1"/>
</dbReference>
<keyword evidence="6" id="KW-0472">Membrane</keyword>
<evidence type="ECO:0000256" key="2">
    <source>
        <dbReference type="ARBA" id="ARBA00022723"/>
    </source>
</evidence>
<dbReference type="Gene3D" id="6.10.280.130">
    <property type="match status" value="1"/>
</dbReference>
<reference evidence="8 9" key="1">
    <citation type="submission" date="2016-10" db="EMBL/GenBank/DDBJ databases">
        <authorList>
            <person name="de Groot N.N."/>
        </authorList>
    </citation>
    <scope>NUCLEOTIDE SEQUENCE [LARGE SCALE GENOMIC DNA]</scope>
    <source>
        <strain evidence="8 9">DSM 6793</strain>
    </source>
</reference>
<feature type="compositionally biased region" description="Basic and acidic residues" evidence="5">
    <location>
        <begin position="249"/>
        <end position="267"/>
    </location>
</feature>
<dbReference type="PANTHER" id="PTHR33751">
    <property type="entry name" value="CBB3-TYPE CYTOCHROME C OXIDASE SUBUNIT FIXP"/>
    <property type="match status" value="1"/>
</dbReference>
<sequence length="267" mass="29244">METLSEMSQEQVVLLSVVGVLLALVVLTLFVLIQLLYALNMRLAKQAGEEEETMLSSFYSGLTDAVPIAKEDSILLDHNYDGIKELDNHLPPWWKYLFYSTIVFSLVYVLVYHIYGISPLQANEYVAEVEKGKAEVAAYQAKNANSIDENNVKLVSDAKSLELGKTIFSTNCAACHGKAGEGTVGPNLTDDYWLHGNKVNDVFKTIKYGVPAKGMISWQAKLKPIDIQNVASYILSLRGTNPPNGKAPQGDKMEPAAATGDKKVASL</sequence>
<evidence type="ECO:0000313" key="9">
    <source>
        <dbReference type="Proteomes" id="UP000199514"/>
    </source>
</evidence>
<dbReference type="EMBL" id="FOLE01000017">
    <property type="protein sequence ID" value="SFC99008.1"/>
    <property type="molecule type" value="Genomic_DNA"/>
</dbReference>
<feature type="region of interest" description="Disordered" evidence="5">
    <location>
        <begin position="240"/>
        <end position="267"/>
    </location>
</feature>
<keyword evidence="6" id="KW-0812">Transmembrane</keyword>
<keyword evidence="3 4" id="KW-0408">Iron</keyword>
<dbReference type="GO" id="GO:0009055">
    <property type="term" value="F:electron transfer activity"/>
    <property type="evidence" value="ECO:0007669"/>
    <property type="project" value="InterPro"/>
</dbReference>
<accession>A0A1I1NU24</accession>
<dbReference type="AlphaFoldDB" id="A0A1I1NU24"/>
<feature type="domain" description="Cytochrome c" evidence="7">
    <location>
        <begin position="159"/>
        <end position="238"/>
    </location>
</feature>
<dbReference type="Pfam" id="PF13442">
    <property type="entry name" value="Cytochrome_CBB3"/>
    <property type="match status" value="1"/>
</dbReference>
<feature type="transmembrane region" description="Helical" evidence="6">
    <location>
        <begin position="12"/>
        <end position="37"/>
    </location>
</feature>
<evidence type="ECO:0000313" key="8">
    <source>
        <dbReference type="EMBL" id="SFC99008.1"/>
    </source>
</evidence>